<keyword evidence="6 8" id="KW-0720">Serine protease</keyword>
<keyword evidence="3" id="KW-0964">Secreted</keyword>
<evidence type="ECO:0000313" key="11">
    <source>
        <dbReference type="EMBL" id="QEI22874.1"/>
    </source>
</evidence>
<dbReference type="EMBL" id="MK548398">
    <property type="protein sequence ID" value="QEI22874.1"/>
    <property type="molecule type" value="mRNA"/>
</dbReference>
<dbReference type="SMART" id="SM00020">
    <property type="entry name" value="Tryp_SPc"/>
    <property type="match status" value="1"/>
</dbReference>
<dbReference type="PANTHER" id="PTHR24276:SF96">
    <property type="entry name" value="PEPTIDASE S1 DOMAIN-CONTAINING PROTEIN"/>
    <property type="match status" value="1"/>
</dbReference>
<protein>
    <submittedName>
        <fullName evidence="11">Serine protease</fullName>
    </submittedName>
</protein>
<dbReference type="GO" id="GO:0016485">
    <property type="term" value="P:protein processing"/>
    <property type="evidence" value="ECO:0007669"/>
    <property type="project" value="UniProtKB-ARBA"/>
</dbReference>
<proteinExistence type="evidence at transcript level"/>
<dbReference type="InterPro" id="IPR001314">
    <property type="entry name" value="Peptidase_S1A"/>
</dbReference>
<dbReference type="PROSITE" id="PS00134">
    <property type="entry name" value="TRYPSIN_HIS"/>
    <property type="match status" value="1"/>
</dbReference>
<evidence type="ECO:0000256" key="8">
    <source>
        <dbReference type="RuleBase" id="RU363034"/>
    </source>
</evidence>
<keyword evidence="9" id="KW-0732">Signal</keyword>
<dbReference type="PANTHER" id="PTHR24276">
    <property type="entry name" value="POLYSERASE-RELATED"/>
    <property type="match status" value="1"/>
</dbReference>
<dbReference type="SUPFAM" id="SSF50494">
    <property type="entry name" value="Trypsin-like serine proteases"/>
    <property type="match status" value="1"/>
</dbReference>
<dbReference type="PROSITE" id="PS50240">
    <property type="entry name" value="TRYPSIN_DOM"/>
    <property type="match status" value="1"/>
</dbReference>
<reference evidence="11" key="1">
    <citation type="submission" date="2019-02" db="EMBL/GenBank/DDBJ databases">
        <authorList>
            <person name="Melzer M.J."/>
            <person name="Watanabe S."/>
        </authorList>
    </citation>
    <scope>NUCLEOTIDE SEQUENCE</scope>
    <source>
        <tissue evidence="11">Gut</tissue>
    </source>
</reference>
<comment type="similarity">
    <text evidence="2">Belongs to the peptidase S1 family.</text>
</comment>
<dbReference type="InterPro" id="IPR001254">
    <property type="entry name" value="Trypsin_dom"/>
</dbReference>
<accession>A0A5C0CAW9</accession>
<organism evidence="11">
    <name type="scientific">Oryctes rhinoceros</name>
    <name type="common">Coconut rhinoceros beetle</name>
    <dbReference type="NCBI Taxonomy" id="72550"/>
    <lineage>
        <taxon>Eukaryota</taxon>
        <taxon>Metazoa</taxon>
        <taxon>Ecdysozoa</taxon>
        <taxon>Arthropoda</taxon>
        <taxon>Hexapoda</taxon>
        <taxon>Insecta</taxon>
        <taxon>Pterygota</taxon>
        <taxon>Neoptera</taxon>
        <taxon>Endopterygota</taxon>
        <taxon>Coleoptera</taxon>
        <taxon>Polyphaga</taxon>
        <taxon>Scarabaeiformia</taxon>
        <taxon>Scarabaeidae</taxon>
        <taxon>Dynastinae</taxon>
        <taxon>Oryctes</taxon>
    </lineage>
</organism>
<dbReference type="GO" id="GO:0005576">
    <property type="term" value="C:extracellular region"/>
    <property type="evidence" value="ECO:0007669"/>
    <property type="project" value="UniProtKB-SubCell"/>
</dbReference>
<feature type="domain" description="Peptidase S1" evidence="10">
    <location>
        <begin position="36"/>
        <end position="257"/>
    </location>
</feature>
<comment type="subcellular location">
    <subcellularLocation>
        <location evidence="1">Secreted</location>
    </subcellularLocation>
</comment>
<evidence type="ECO:0000259" key="10">
    <source>
        <dbReference type="PROSITE" id="PS50240"/>
    </source>
</evidence>
<dbReference type="InterPro" id="IPR043504">
    <property type="entry name" value="Peptidase_S1_PA_chymotrypsin"/>
</dbReference>
<evidence type="ECO:0000256" key="7">
    <source>
        <dbReference type="ARBA" id="ARBA00023157"/>
    </source>
</evidence>
<dbReference type="InterPro" id="IPR018114">
    <property type="entry name" value="TRYPSIN_HIS"/>
</dbReference>
<evidence type="ECO:0000256" key="2">
    <source>
        <dbReference type="ARBA" id="ARBA00007664"/>
    </source>
</evidence>
<feature type="chain" id="PRO_5022908925" evidence="9">
    <location>
        <begin position="17"/>
        <end position="257"/>
    </location>
</feature>
<dbReference type="FunFam" id="2.40.10.10:FF:000047">
    <property type="entry name" value="Trypsin eta"/>
    <property type="match status" value="1"/>
</dbReference>
<dbReference type="InterPro" id="IPR033116">
    <property type="entry name" value="TRYPSIN_SER"/>
</dbReference>
<dbReference type="CDD" id="cd00190">
    <property type="entry name" value="Tryp_SPc"/>
    <property type="match status" value="1"/>
</dbReference>
<dbReference type="Pfam" id="PF00089">
    <property type="entry name" value="Trypsin"/>
    <property type="match status" value="1"/>
</dbReference>
<evidence type="ECO:0000256" key="9">
    <source>
        <dbReference type="SAM" id="SignalP"/>
    </source>
</evidence>
<dbReference type="Gene3D" id="2.40.10.10">
    <property type="entry name" value="Trypsin-like serine proteases"/>
    <property type="match status" value="2"/>
</dbReference>
<evidence type="ECO:0000256" key="1">
    <source>
        <dbReference type="ARBA" id="ARBA00004613"/>
    </source>
</evidence>
<dbReference type="PRINTS" id="PR00722">
    <property type="entry name" value="CHYMOTRYPSIN"/>
</dbReference>
<evidence type="ECO:0000256" key="4">
    <source>
        <dbReference type="ARBA" id="ARBA00022670"/>
    </source>
</evidence>
<evidence type="ECO:0000256" key="3">
    <source>
        <dbReference type="ARBA" id="ARBA00022525"/>
    </source>
</evidence>
<dbReference type="PROSITE" id="PS00135">
    <property type="entry name" value="TRYPSIN_SER"/>
    <property type="match status" value="1"/>
</dbReference>
<name>A0A5C0CAW9_ORYRH</name>
<evidence type="ECO:0000256" key="6">
    <source>
        <dbReference type="ARBA" id="ARBA00022825"/>
    </source>
</evidence>
<evidence type="ECO:0000256" key="5">
    <source>
        <dbReference type="ARBA" id="ARBA00022801"/>
    </source>
</evidence>
<keyword evidence="5 8" id="KW-0378">Hydrolase</keyword>
<dbReference type="GO" id="GO:0004252">
    <property type="term" value="F:serine-type endopeptidase activity"/>
    <property type="evidence" value="ECO:0007669"/>
    <property type="project" value="InterPro"/>
</dbReference>
<dbReference type="AlphaFoldDB" id="A0A5C0CAW9"/>
<keyword evidence="4 8" id="KW-0645">Protease</keyword>
<keyword evidence="7" id="KW-1015">Disulfide bond</keyword>
<dbReference type="InterPro" id="IPR009003">
    <property type="entry name" value="Peptidase_S1_PA"/>
</dbReference>
<feature type="signal peptide" evidence="9">
    <location>
        <begin position="1"/>
        <end position="16"/>
    </location>
</feature>
<sequence length="257" mass="26634">MFKFVALLAFVAFAAALPTYPVEEDPRIDINGDWRVVGGENAPVGGYPFIVSLRSAANSHFCGGSIITTTYILSAAHCLVGRSTGNTQVVAGTNTLNAGGVVRPSATLIVHANYNSQTIQNDIGLIVLANALPLTDLISTIALNTASTGAVDAVLVGWGRTVTGGPLPNNLQRLDTRTITHAACQQTWGNQVQPNQICALTVAGEGACNGDSGGPLIQTSNGAQIGIVSFGVACAQGFPDVYTRVSSFISWINSNMS</sequence>
<dbReference type="InterPro" id="IPR050430">
    <property type="entry name" value="Peptidase_S1"/>
</dbReference>